<feature type="region of interest" description="Disordered" evidence="3">
    <location>
        <begin position="1"/>
        <end position="24"/>
    </location>
</feature>
<evidence type="ECO:0000256" key="2">
    <source>
        <dbReference type="ARBA" id="ARBA00006727"/>
    </source>
</evidence>
<dbReference type="Proteomes" id="UP000236544">
    <property type="component" value="Unassembled WGS sequence"/>
</dbReference>
<dbReference type="GO" id="GO:0032218">
    <property type="term" value="P:riboflavin transport"/>
    <property type="evidence" value="ECO:0007669"/>
    <property type="project" value="TreeGrafter"/>
</dbReference>
<keyword evidence="7" id="KW-1185">Reference proteome</keyword>
<evidence type="ECO:0000313" key="7">
    <source>
        <dbReference type="Proteomes" id="UP000236544"/>
    </source>
</evidence>
<dbReference type="PANTHER" id="PTHR11360:SF177">
    <property type="entry name" value="RIBOFLAVIN TRANSPORTER MCH5"/>
    <property type="match status" value="1"/>
</dbReference>
<evidence type="ECO:0000259" key="5">
    <source>
        <dbReference type="PROSITE" id="PS50850"/>
    </source>
</evidence>
<feature type="transmembrane region" description="Helical" evidence="4">
    <location>
        <begin position="312"/>
        <end position="334"/>
    </location>
</feature>
<feature type="transmembrane region" description="Helical" evidence="4">
    <location>
        <begin position="52"/>
        <end position="73"/>
    </location>
</feature>
<sequence length="490" mass="53705">MSSSEQQEVPGLNEKSETLASVTTNQDKKREELVIDYNVPDEFEYAEGGWKAWMAILGSFLGFFPTWGFFYTAGVMQNYIAKHQLATVSTSTISWIFSVYNFCLLGSFVFSGLYFDLNGARRPLILGNVMFLTGMFALGNCTKIWHFIVCLGILVGMGSGIASSPLIGVVCHHFNRRRGIATALAMNGGSIGGVVIPLMLRSLFDKSGYPWAMRSLGFLSSGFLVCSVLLAREDPAKLHKPEPGSLMRKSSESSFVRSFLSYLSGSFDYKALKEPKYLFCTLGCCMAELSTGATLTYITSYCEQVGYQDEDAFYIITVLNALSIIGGYICSLLADVLFGRFNVMIMINLLLGIVGFVMWLPFGSKGSGIMYAYGAIYGALYGSMLNLAPVCCGEISRVDEFGRRYSTMYALVGFTFLAGIPISGAIIGEGSLESYNNVIIFFSAVSIAAGVFYLLSKCFALQNPLKKNDTKESDFPGTLARLIKSSLRRF</sequence>
<evidence type="ECO:0000256" key="3">
    <source>
        <dbReference type="SAM" id="MobiDB-lite"/>
    </source>
</evidence>
<evidence type="ECO:0000313" key="6">
    <source>
        <dbReference type="EMBL" id="CUS23552.1"/>
    </source>
</evidence>
<protein>
    <submittedName>
        <fullName evidence="6">LAQU0S10e03026g1_1</fullName>
    </submittedName>
</protein>
<comment type="subcellular location">
    <subcellularLocation>
        <location evidence="1">Membrane</location>
        <topology evidence="1">Multi-pass membrane protein</topology>
    </subcellularLocation>
</comment>
<evidence type="ECO:0000256" key="4">
    <source>
        <dbReference type="SAM" id="Phobius"/>
    </source>
</evidence>
<dbReference type="InterPro" id="IPR036259">
    <property type="entry name" value="MFS_trans_sf"/>
</dbReference>
<keyword evidence="4" id="KW-1133">Transmembrane helix</keyword>
<feature type="transmembrane region" description="Helical" evidence="4">
    <location>
        <begin position="144"/>
        <end position="167"/>
    </location>
</feature>
<feature type="transmembrane region" description="Helical" evidence="4">
    <location>
        <begin position="277"/>
        <end position="300"/>
    </location>
</feature>
<keyword evidence="4" id="KW-0812">Transmembrane</keyword>
<feature type="transmembrane region" description="Helical" evidence="4">
    <location>
        <begin position="341"/>
        <end position="362"/>
    </location>
</feature>
<reference evidence="7" key="1">
    <citation type="submission" date="2015-10" db="EMBL/GenBank/DDBJ databases">
        <authorList>
            <person name="Devillers H."/>
        </authorList>
    </citation>
    <scope>NUCLEOTIDE SEQUENCE [LARGE SCALE GENOMIC DNA]</scope>
</reference>
<name>A0A0P1KUM1_9SACH</name>
<accession>A0A0P1KUM1</accession>
<organism evidence="6 7">
    <name type="scientific">Lachancea quebecensis</name>
    <dbReference type="NCBI Taxonomy" id="1654605"/>
    <lineage>
        <taxon>Eukaryota</taxon>
        <taxon>Fungi</taxon>
        <taxon>Dikarya</taxon>
        <taxon>Ascomycota</taxon>
        <taxon>Saccharomycotina</taxon>
        <taxon>Saccharomycetes</taxon>
        <taxon>Saccharomycetales</taxon>
        <taxon>Saccharomycetaceae</taxon>
        <taxon>Lachancea</taxon>
    </lineage>
</organism>
<dbReference type="Pfam" id="PF07690">
    <property type="entry name" value="MFS_1"/>
    <property type="match status" value="1"/>
</dbReference>
<feature type="transmembrane region" description="Helical" evidence="4">
    <location>
        <begin position="179"/>
        <end position="199"/>
    </location>
</feature>
<dbReference type="GO" id="GO:0022857">
    <property type="term" value="F:transmembrane transporter activity"/>
    <property type="evidence" value="ECO:0007669"/>
    <property type="project" value="InterPro"/>
</dbReference>
<dbReference type="Gene3D" id="1.20.1250.20">
    <property type="entry name" value="MFS general substrate transporter like domains"/>
    <property type="match status" value="2"/>
</dbReference>
<dbReference type="EMBL" id="LN890547">
    <property type="protein sequence ID" value="CUS23552.1"/>
    <property type="molecule type" value="Genomic_DNA"/>
</dbReference>
<dbReference type="PROSITE" id="PS50850">
    <property type="entry name" value="MFS"/>
    <property type="match status" value="1"/>
</dbReference>
<feature type="transmembrane region" description="Helical" evidence="4">
    <location>
        <begin position="368"/>
        <end position="388"/>
    </location>
</feature>
<dbReference type="InterPro" id="IPR011701">
    <property type="entry name" value="MFS"/>
</dbReference>
<proteinExistence type="inferred from homology"/>
<dbReference type="InterPro" id="IPR020846">
    <property type="entry name" value="MFS_dom"/>
</dbReference>
<gene>
    <name evidence="6" type="ORF">LAQU0_S10e03026g</name>
</gene>
<keyword evidence="4" id="KW-0472">Membrane</keyword>
<feature type="transmembrane region" description="Helical" evidence="4">
    <location>
        <begin position="93"/>
        <end position="115"/>
    </location>
</feature>
<dbReference type="OrthoDB" id="6509908at2759"/>
<comment type="similarity">
    <text evidence="2">Belongs to the major facilitator superfamily. Monocarboxylate porter (TC 2.A.1.13) family.</text>
</comment>
<dbReference type="AlphaFoldDB" id="A0A0P1KUM1"/>
<dbReference type="SUPFAM" id="SSF103473">
    <property type="entry name" value="MFS general substrate transporter"/>
    <property type="match status" value="1"/>
</dbReference>
<dbReference type="GO" id="GO:0016020">
    <property type="term" value="C:membrane"/>
    <property type="evidence" value="ECO:0007669"/>
    <property type="project" value="UniProtKB-SubCell"/>
</dbReference>
<feature type="transmembrane region" description="Helical" evidence="4">
    <location>
        <begin position="434"/>
        <end position="455"/>
    </location>
</feature>
<feature type="transmembrane region" description="Helical" evidence="4">
    <location>
        <begin position="211"/>
        <end position="231"/>
    </location>
</feature>
<feature type="transmembrane region" description="Helical" evidence="4">
    <location>
        <begin position="409"/>
        <end position="428"/>
    </location>
</feature>
<dbReference type="InterPro" id="IPR050327">
    <property type="entry name" value="Proton-linked_MCT"/>
</dbReference>
<dbReference type="PANTHER" id="PTHR11360">
    <property type="entry name" value="MONOCARBOXYLATE TRANSPORTER"/>
    <property type="match status" value="1"/>
</dbReference>
<evidence type="ECO:0000256" key="1">
    <source>
        <dbReference type="ARBA" id="ARBA00004141"/>
    </source>
</evidence>
<feature type="domain" description="Major facilitator superfamily (MFS) profile" evidence="5">
    <location>
        <begin position="51"/>
        <end position="461"/>
    </location>
</feature>